<feature type="binding site" evidence="11 12">
    <location>
        <begin position="73"/>
        <end position="74"/>
    </location>
    <ligand>
        <name>FAD</name>
        <dbReference type="ChEBI" id="CHEBI:57692"/>
    </ligand>
</feature>
<dbReference type="PIRSF" id="PIRSF006816">
    <property type="entry name" value="Cyc3_hyd_g"/>
    <property type="match status" value="1"/>
</dbReference>
<evidence type="ECO:0000256" key="7">
    <source>
        <dbReference type="ARBA" id="ARBA00022975"/>
    </source>
</evidence>
<dbReference type="RefSeq" id="WP_041954785.1">
    <property type="nucleotide sequence ID" value="NZ_CP009761.1"/>
</dbReference>
<feature type="binding site" evidence="11 13">
    <location>
        <position position="229"/>
    </location>
    <ligand>
        <name>[2Fe-2S] cluster</name>
        <dbReference type="ChEBI" id="CHEBI:190135"/>
    </ligand>
</feature>
<keyword evidence="16" id="KW-1185">Reference proteome</keyword>
<dbReference type="EMBL" id="CP009761">
    <property type="protein sequence ID" value="AIZ37181.1"/>
    <property type="molecule type" value="Genomic_DNA"/>
</dbReference>
<dbReference type="Gene3D" id="2.10.240.10">
    <property type="entry name" value="Dihydroorotate dehydrogenase, electron transfer subunit"/>
    <property type="match status" value="1"/>
</dbReference>
<dbReference type="Gene3D" id="2.40.30.10">
    <property type="entry name" value="Translation factors"/>
    <property type="match status" value="1"/>
</dbReference>
<dbReference type="Proteomes" id="UP000031386">
    <property type="component" value="Chromosome"/>
</dbReference>
<evidence type="ECO:0000256" key="9">
    <source>
        <dbReference type="ARBA" id="ARBA00023004"/>
    </source>
</evidence>
<feature type="binding site" evidence="11 13">
    <location>
        <position position="217"/>
    </location>
    <ligand>
        <name>[2Fe-2S] cluster</name>
        <dbReference type="ChEBI" id="CHEBI:190135"/>
    </ligand>
</feature>
<dbReference type="GO" id="GO:0016491">
    <property type="term" value="F:oxidoreductase activity"/>
    <property type="evidence" value="ECO:0007669"/>
    <property type="project" value="InterPro"/>
</dbReference>
<dbReference type="SUPFAM" id="SSF52343">
    <property type="entry name" value="Ferredoxin reductase-like, C-terminal NADP-linked domain"/>
    <property type="match status" value="1"/>
</dbReference>
<keyword evidence="2 11" id="KW-0813">Transport</keyword>
<feature type="domain" description="FAD-binding FR-type" evidence="14">
    <location>
        <begin position="4"/>
        <end position="98"/>
    </location>
</feature>
<dbReference type="InterPro" id="IPR017927">
    <property type="entry name" value="FAD-bd_FR_type"/>
</dbReference>
<keyword evidence="9 11" id="KW-0408">Iron</keyword>
<evidence type="ECO:0000256" key="11">
    <source>
        <dbReference type="HAMAP-Rule" id="MF_01211"/>
    </source>
</evidence>
<dbReference type="NCBIfam" id="NF000798">
    <property type="entry name" value="PRK00054.1-3"/>
    <property type="match status" value="1"/>
</dbReference>
<dbReference type="InterPro" id="IPR039261">
    <property type="entry name" value="FNR_nucleotide-bd"/>
</dbReference>
<dbReference type="InterPro" id="IPR023455">
    <property type="entry name" value="Dihydroorotate_DHASE_ETsu"/>
</dbReference>
<comment type="cofactor">
    <cofactor evidence="11 12">
        <name>FAD</name>
        <dbReference type="ChEBI" id="CHEBI:57692"/>
    </cofactor>
    <text evidence="11 12">Binds 1 FAD per subunit.</text>
</comment>
<comment type="function">
    <text evidence="11">Responsible for channeling the electrons from the oxidation of dihydroorotate from the FMN redox center in the PyrD type B subunit to the ultimate electron acceptor NAD(+).</text>
</comment>
<keyword evidence="7 11" id="KW-0665">Pyrimidine biosynthesis</keyword>
<dbReference type="InterPro" id="IPR012165">
    <property type="entry name" value="Cyt_c3_hydrogenase_gsu"/>
</dbReference>
<keyword evidence="4 11" id="KW-0001">2Fe-2S</keyword>
<evidence type="ECO:0000256" key="10">
    <source>
        <dbReference type="ARBA" id="ARBA00023014"/>
    </source>
</evidence>
<dbReference type="InterPro" id="IPR019480">
    <property type="entry name" value="Dihydroorotate_DH_Fe-S-bd"/>
</dbReference>
<organism evidence="15 16">
    <name type="scientific">Parvimonas micra</name>
    <dbReference type="NCBI Taxonomy" id="33033"/>
    <lineage>
        <taxon>Bacteria</taxon>
        <taxon>Bacillati</taxon>
        <taxon>Bacillota</taxon>
        <taxon>Tissierellia</taxon>
        <taxon>Tissierellales</taxon>
        <taxon>Peptoniphilaceae</taxon>
        <taxon>Parvimonas</taxon>
    </lineage>
</organism>
<evidence type="ECO:0000256" key="5">
    <source>
        <dbReference type="ARBA" id="ARBA00022723"/>
    </source>
</evidence>
<dbReference type="OrthoDB" id="9789468at2"/>
<evidence type="ECO:0000256" key="6">
    <source>
        <dbReference type="ARBA" id="ARBA00022827"/>
    </source>
</evidence>
<keyword evidence="5 11" id="KW-0479">Metal-binding</keyword>
<dbReference type="KEGG" id="pmic:NW74_07525"/>
<comment type="similarity">
    <text evidence="1 11">Belongs to the PyrK family.</text>
</comment>
<dbReference type="CDD" id="cd06218">
    <property type="entry name" value="DHOD_e_trans"/>
    <property type="match status" value="1"/>
</dbReference>
<dbReference type="InterPro" id="IPR037117">
    <property type="entry name" value="Dihydroorotate_DH_ele_sf"/>
</dbReference>
<dbReference type="GO" id="GO:0009055">
    <property type="term" value="F:electron transfer activity"/>
    <property type="evidence" value="ECO:0007669"/>
    <property type="project" value="UniProtKB-UniRule"/>
</dbReference>
<comment type="subunit">
    <text evidence="11">Heterotetramer of 2 PyrK and 2 PyrD type B subunits.</text>
</comment>
<feature type="binding site" evidence="11 13">
    <location>
        <position position="214"/>
    </location>
    <ligand>
        <name>[2Fe-2S] cluster</name>
        <dbReference type="ChEBI" id="CHEBI:190135"/>
    </ligand>
</feature>
<dbReference type="PROSITE" id="PS51384">
    <property type="entry name" value="FAD_FR"/>
    <property type="match status" value="1"/>
</dbReference>
<dbReference type="Pfam" id="PF10418">
    <property type="entry name" value="DHODB_Fe-S_bind"/>
    <property type="match status" value="1"/>
</dbReference>
<dbReference type="GO" id="GO:0044205">
    <property type="term" value="P:'de novo' UMP biosynthetic process"/>
    <property type="evidence" value="ECO:0007669"/>
    <property type="project" value="UniProtKB-UniRule"/>
</dbReference>
<dbReference type="GO" id="GO:0050660">
    <property type="term" value="F:flavin adenine dinucleotide binding"/>
    <property type="evidence" value="ECO:0007669"/>
    <property type="project" value="InterPro"/>
</dbReference>
<name>A0A0B4S3H7_9FIRM</name>
<evidence type="ECO:0000259" key="14">
    <source>
        <dbReference type="PROSITE" id="PS51384"/>
    </source>
</evidence>
<keyword evidence="8 11" id="KW-0249">Electron transport</keyword>
<evidence type="ECO:0000256" key="2">
    <source>
        <dbReference type="ARBA" id="ARBA00022448"/>
    </source>
</evidence>
<comment type="pathway">
    <text evidence="11">Pyrimidine metabolism; UMP biosynthesis via de novo pathway; orotate from (S)-dihydroorotate (NAD(+) route): step 1/1.</text>
</comment>
<comment type="cofactor">
    <cofactor evidence="11">
        <name>[2Fe-2S] cluster</name>
        <dbReference type="ChEBI" id="CHEBI:190135"/>
    </cofactor>
    <text evidence="11">Binds 1 [2Fe-2S] cluster per subunit.</text>
</comment>
<dbReference type="PANTHER" id="PTHR43513:SF3">
    <property type="entry name" value="DIHYDROOROTATE DEHYDROGENASE B (NAD(+)), ELECTRON TRANSFER SUBUNIT-RELATED"/>
    <property type="match status" value="1"/>
</dbReference>
<reference evidence="15 16" key="1">
    <citation type="submission" date="2014-10" db="EMBL/GenBank/DDBJ databases">
        <title>Complete genome sequence of Parvimonas micra KCOM 1535 (= ChDC B708).</title>
        <authorList>
            <person name="Kook J.-K."/>
            <person name="Park S.-N."/>
            <person name="Lim Y.K."/>
            <person name="Roh H."/>
        </authorList>
    </citation>
    <scope>NUCLEOTIDE SEQUENCE [LARGE SCALE GENOMIC DNA]</scope>
    <source>
        <strain evidence="16">KCOM 1535 / ChDC B708</strain>
    </source>
</reference>
<evidence type="ECO:0000256" key="12">
    <source>
        <dbReference type="PIRSR" id="PIRSR006816-1"/>
    </source>
</evidence>
<dbReference type="Pfam" id="PF00175">
    <property type="entry name" value="NAD_binding_1"/>
    <property type="match status" value="1"/>
</dbReference>
<proteinExistence type="inferred from homology"/>
<evidence type="ECO:0000256" key="8">
    <source>
        <dbReference type="ARBA" id="ARBA00022982"/>
    </source>
</evidence>
<dbReference type="STRING" id="33033.NW74_07525"/>
<evidence type="ECO:0000313" key="15">
    <source>
        <dbReference type="EMBL" id="AIZ37181.1"/>
    </source>
</evidence>
<dbReference type="AlphaFoldDB" id="A0A0B4S3H7"/>
<dbReference type="Gene3D" id="3.40.50.80">
    <property type="entry name" value="Nucleotide-binding domain of ferredoxin-NADP reductase (FNR) module"/>
    <property type="match status" value="1"/>
</dbReference>
<keyword evidence="6 11" id="KW-0274">FAD</keyword>
<dbReference type="HAMAP" id="MF_01211">
    <property type="entry name" value="DHODB_Fe_S_bind"/>
    <property type="match status" value="1"/>
</dbReference>
<feature type="binding site" evidence="11 12">
    <location>
        <begin position="51"/>
        <end position="54"/>
    </location>
    <ligand>
        <name>FAD</name>
        <dbReference type="ChEBI" id="CHEBI:57692"/>
    </ligand>
</feature>
<keyword evidence="10 11" id="KW-0411">Iron-sulfur</keyword>
<feature type="binding site" evidence="11 13">
    <location>
        <position position="209"/>
    </location>
    <ligand>
        <name>[2Fe-2S] cluster</name>
        <dbReference type="ChEBI" id="CHEBI:190135"/>
    </ligand>
</feature>
<dbReference type="UniPathway" id="UPA00070">
    <property type="reaction ID" value="UER00945"/>
</dbReference>
<dbReference type="PANTHER" id="PTHR43513">
    <property type="entry name" value="DIHYDROOROTATE DEHYDROGENASE B (NAD(+)), ELECTRON TRANSFER SUBUNIT"/>
    <property type="match status" value="1"/>
</dbReference>
<evidence type="ECO:0000256" key="1">
    <source>
        <dbReference type="ARBA" id="ARBA00006422"/>
    </source>
</evidence>
<dbReference type="SUPFAM" id="SSF63380">
    <property type="entry name" value="Riboflavin synthase domain-like"/>
    <property type="match status" value="1"/>
</dbReference>
<evidence type="ECO:0000256" key="4">
    <source>
        <dbReference type="ARBA" id="ARBA00022714"/>
    </source>
</evidence>
<keyword evidence="3 11" id="KW-0285">Flavoprotein</keyword>
<evidence type="ECO:0000313" key="16">
    <source>
        <dbReference type="Proteomes" id="UP000031386"/>
    </source>
</evidence>
<dbReference type="GO" id="GO:0046872">
    <property type="term" value="F:metal ion binding"/>
    <property type="evidence" value="ECO:0007669"/>
    <property type="project" value="UniProtKB-KW"/>
</dbReference>
<comment type="cofactor">
    <cofactor evidence="13">
        <name>[2Fe-2S] cluster</name>
        <dbReference type="ChEBI" id="CHEBI:190135"/>
    </cofactor>
    <text evidence="13">Binds 1 [2Fe-2S] cluster per subunit.</text>
</comment>
<dbReference type="InterPro" id="IPR017938">
    <property type="entry name" value="Riboflavin_synthase-like_b-brl"/>
</dbReference>
<comment type="caution">
    <text evidence="11">Lacks conserved residue(s) required for the propagation of feature annotation.</text>
</comment>
<dbReference type="GO" id="GO:0051537">
    <property type="term" value="F:2 iron, 2 sulfur cluster binding"/>
    <property type="evidence" value="ECO:0007669"/>
    <property type="project" value="UniProtKB-KW"/>
</dbReference>
<accession>A0A0B4S3H7</accession>
<gene>
    <name evidence="11" type="primary">pyrK</name>
    <name evidence="15" type="ORF">NW74_07525</name>
</gene>
<dbReference type="PRINTS" id="PR00409">
    <property type="entry name" value="PHDIOXRDTASE"/>
</dbReference>
<sequence length="242" mass="26879">MENKSYEKVEIILNEKISEGIYKMDVKGEFKAKVGQFYMVKCFEDGTMLPRPISICDMEDNKLTFLYAVVGKGTKIMSEKKVGDNIEILGPLGNGFPIDEYKGKKVALVAGGIGIAPMLYLAKKLEADVDLYAGFRDEIYFTEEFKEFTKNTYIATNTGSVGHKGFITKIIKGDYDVIYCCGPNPMMNSVKNLGFDIPVYVSLESRMGCGIGACLACSCKTKNGMKRICKEGPVFEVKEVNF</sequence>
<evidence type="ECO:0000256" key="3">
    <source>
        <dbReference type="ARBA" id="ARBA00022630"/>
    </source>
</evidence>
<protein>
    <recommendedName>
        <fullName evidence="11">Dihydroorotate dehydrogenase B (NAD(+)), electron transfer subunit</fullName>
    </recommendedName>
    <alternativeName>
        <fullName evidence="11">Dihydroorotate oxidase B, electron transfer subunit</fullName>
    </alternativeName>
</protein>
<dbReference type="InterPro" id="IPR001433">
    <property type="entry name" value="OxRdtase_FAD/NAD-bd"/>
</dbReference>
<evidence type="ECO:0000256" key="13">
    <source>
        <dbReference type="PIRSR" id="PIRSR006816-2"/>
    </source>
</evidence>
<dbReference type="InterPro" id="IPR050353">
    <property type="entry name" value="PyrK_electron_transfer"/>
</dbReference>